<keyword evidence="2" id="KW-1185">Reference proteome</keyword>
<accession>A0ABU6XDY3</accession>
<protein>
    <submittedName>
        <fullName evidence="1">Uncharacterized protein</fullName>
    </submittedName>
</protein>
<evidence type="ECO:0000313" key="1">
    <source>
        <dbReference type="EMBL" id="MED6195414.1"/>
    </source>
</evidence>
<comment type="caution">
    <text evidence="1">The sequence shown here is derived from an EMBL/GenBank/DDBJ whole genome shotgun (WGS) entry which is preliminary data.</text>
</comment>
<name>A0ABU6XDY3_9FABA</name>
<gene>
    <name evidence="1" type="ORF">PIB30_037694</name>
</gene>
<sequence>MGAEAGRASIASHCLKPLFSHDALNPYSFMLHYLPIIAAPKNNQRISVALLAPAPSSSSLSQSLRLPLSSRSPPTIMSPLPAFVVSSKLLPSSPDLVLDYVVTSHGG</sequence>
<proteinExistence type="predicted"/>
<dbReference type="Proteomes" id="UP001341840">
    <property type="component" value="Unassembled WGS sequence"/>
</dbReference>
<evidence type="ECO:0000313" key="2">
    <source>
        <dbReference type="Proteomes" id="UP001341840"/>
    </source>
</evidence>
<reference evidence="1 2" key="1">
    <citation type="journal article" date="2023" name="Plants (Basel)">
        <title>Bridging the Gap: Combining Genomics and Transcriptomics Approaches to Understand Stylosanthes scabra, an Orphan Legume from the Brazilian Caatinga.</title>
        <authorList>
            <person name="Ferreira-Neto J.R.C."/>
            <person name="da Silva M.D."/>
            <person name="Binneck E."/>
            <person name="de Melo N.F."/>
            <person name="da Silva R.H."/>
            <person name="de Melo A.L.T.M."/>
            <person name="Pandolfi V."/>
            <person name="Bustamante F.O."/>
            <person name="Brasileiro-Vidal A.C."/>
            <person name="Benko-Iseppon A.M."/>
        </authorList>
    </citation>
    <scope>NUCLEOTIDE SEQUENCE [LARGE SCALE GENOMIC DNA]</scope>
    <source>
        <tissue evidence="1">Leaves</tissue>
    </source>
</reference>
<organism evidence="1 2">
    <name type="scientific">Stylosanthes scabra</name>
    <dbReference type="NCBI Taxonomy" id="79078"/>
    <lineage>
        <taxon>Eukaryota</taxon>
        <taxon>Viridiplantae</taxon>
        <taxon>Streptophyta</taxon>
        <taxon>Embryophyta</taxon>
        <taxon>Tracheophyta</taxon>
        <taxon>Spermatophyta</taxon>
        <taxon>Magnoliopsida</taxon>
        <taxon>eudicotyledons</taxon>
        <taxon>Gunneridae</taxon>
        <taxon>Pentapetalae</taxon>
        <taxon>rosids</taxon>
        <taxon>fabids</taxon>
        <taxon>Fabales</taxon>
        <taxon>Fabaceae</taxon>
        <taxon>Papilionoideae</taxon>
        <taxon>50 kb inversion clade</taxon>
        <taxon>dalbergioids sensu lato</taxon>
        <taxon>Dalbergieae</taxon>
        <taxon>Pterocarpus clade</taxon>
        <taxon>Stylosanthes</taxon>
    </lineage>
</organism>
<dbReference type="EMBL" id="JASCZI010211639">
    <property type="protein sequence ID" value="MED6195414.1"/>
    <property type="molecule type" value="Genomic_DNA"/>
</dbReference>